<dbReference type="PIRSF" id="PIRSF029215">
    <property type="entry name" value="UCP029215"/>
    <property type="match status" value="1"/>
</dbReference>
<sequence length="391" mass="41693">MHITDCLTLDASGLAFTRDGFLIGDAKVSRAGNVQQYLGRELGLTGDDAGRVFGVYRDPATVFDEDSMRSLVGRPVTRGHPPNGVTADNWKELTVGQVGGRVVRDGEHVVAPMAIMDADAAKEVHGGARALSAGYTCQIVQDAGTAPDGTEYQFRQAGPLRFNHVAYLPDNNPRAGNTRIGDAWATPTADQSSIGDWRAPGGKDRAVNPTRNHSMSDTKTRTVMVDGLPVECTDASAIAIDKLQKTIGTMKLDHEKAIGLKDGEIGELKVENKKLLDSQTKPADLDRLVAARAQLVSDAASLAPNLKTEGLADAAIRKAVVESVHGADFVKDASADEIAGMFRILTKDSKKDPVVTALGDARSRQTTVQDNGYSASVAGLDYRTRNQKQEG</sequence>
<comment type="caution">
    <text evidence="2">The sequence shown here is derived from an EMBL/GenBank/DDBJ whole genome shotgun (WGS) entry which is preliminary data.</text>
</comment>
<organism evidence="2 3">
    <name type="scientific">Pseudoxanthomonas winnipegensis</name>
    <dbReference type="NCBI Taxonomy" id="2480810"/>
    <lineage>
        <taxon>Bacteria</taxon>
        <taxon>Pseudomonadati</taxon>
        <taxon>Pseudomonadota</taxon>
        <taxon>Gammaproteobacteria</taxon>
        <taxon>Lysobacterales</taxon>
        <taxon>Lysobacteraceae</taxon>
        <taxon>Pseudoxanthomonas</taxon>
    </lineage>
</organism>
<dbReference type="AlphaFoldDB" id="A0A4Q8LZ08"/>
<dbReference type="InterPro" id="IPR016913">
    <property type="entry name" value="UCP029215"/>
</dbReference>
<feature type="region of interest" description="Disordered" evidence="1">
    <location>
        <begin position="198"/>
        <end position="217"/>
    </location>
</feature>
<reference evidence="2 3" key="1">
    <citation type="submission" date="2019-02" db="EMBL/GenBank/DDBJ databases">
        <title>WGS of Pseudoxanthomonas species novum from clinical isolates.</title>
        <authorList>
            <person name="Bernier A.-M."/>
            <person name="Bernard K."/>
            <person name="Vachon A."/>
        </authorList>
    </citation>
    <scope>NUCLEOTIDE SEQUENCE [LARGE SCALE GENOMIC DNA]</scope>
    <source>
        <strain evidence="2 3">NML140781</strain>
    </source>
</reference>
<evidence type="ECO:0000313" key="3">
    <source>
        <dbReference type="Proteomes" id="UP000292087"/>
    </source>
</evidence>
<evidence type="ECO:0000256" key="1">
    <source>
        <dbReference type="SAM" id="MobiDB-lite"/>
    </source>
</evidence>
<proteinExistence type="predicted"/>
<accession>A0A4Q8LZ08</accession>
<protein>
    <submittedName>
        <fullName evidence="2">DUF2213 domain-containing protein</fullName>
    </submittedName>
</protein>
<dbReference type="Pfam" id="PF09979">
    <property type="entry name" value="DUF2213"/>
    <property type="match status" value="1"/>
</dbReference>
<evidence type="ECO:0000313" key="2">
    <source>
        <dbReference type="EMBL" id="TAA37240.1"/>
    </source>
</evidence>
<dbReference type="Proteomes" id="UP000292087">
    <property type="component" value="Unassembled WGS sequence"/>
</dbReference>
<dbReference type="RefSeq" id="WP_130522273.1">
    <property type="nucleotide sequence ID" value="NZ_SHLZ01000001.1"/>
</dbReference>
<dbReference type="EMBL" id="SHMF01000001">
    <property type="protein sequence ID" value="TAA37240.1"/>
    <property type="molecule type" value="Genomic_DNA"/>
</dbReference>
<gene>
    <name evidence="2" type="ORF">EA656_00750</name>
</gene>
<name>A0A4Q8LZ08_9GAMM</name>